<dbReference type="InterPro" id="IPR050593">
    <property type="entry name" value="LovG"/>
</dbReference>
<comment type="caution">
    <text evidence="3">The sequence shown here is derived from an EMBL/GenBank/DDBJ whole genome shotgun (WGS) entry which is preliminary data.</text>
</comment>
<dbReference type="GO" id="GO:0005737">
    <property type="term" value="C:cytoplasm"/>
    <property type="evidence" value="ECO:0007669"/>
    <property type="project" value="TreeGrafter"/>
</dbReference>
<dbReference type="InterPro" id="IPR005645">
    <property type="entry name" value="FSH-like_dom"/>
</dbReference>
<dbReference type="Proteomes" id="UP001145021">
    <property type="component" value="Unassembled WGS sequence"/>
</dbReference>
<sequence>MKFKVLCLHGYTQTGPKLRDRLGPFRRGLKNQVDLVFVTAPHKATMIFDDQQTSADDQCMAWWNQDENGDKVENEIMQSLDVVKNVLEKEGPFDGVLGFSQGAGMAAIVAALAESGEMRGFRFAMFFAGFYPDQLRLFGDLVKERRLRVPSLHVVGESDAVVPCVRGVDLAARAFENAQVLRHAGGHFVPCNAEWRKIYQAFLATINLE</sequence>
<feature type="domain" description="Serine hydrolase" evidence="2">
    <location>
        <begin position="2"/>
        <end position="197"/>
    </location>
</feature>
<dbReference type="EMBL" id="JANBOH010000630">
    <property type="protein sequence ID" value="KAJ1641791.1"/>
    <property type="molecule type" value="Genomic_DNA"/>
</dbReference>
<keyword evidence="1" id="KW-0378">Hydrolase</keyword>
<dbReference type="GO" id="GO:0016787">
    <property type="term" value="F:hydrolase activity"/>
    <property type="evidence" value="ECO:0007669"/>
    <property type="project" value="UniProtKB-KW"/>
</dbReference>
<protein>
    <submittedName>
        <fullName evidence="3">Ovarian cancer-associated protein 2</fullName>
        <ecNumber evidence="3">2.5.1.108</ecNumber>
    </submittedName>
</protein>
<evidence type="ECO:0000313" key="3">
    <source>
        <dbReference type="EMBL" id="KAJ1641791.1"/>
    </source>
</evidence>
<organism evidence="3 4">
    <name type="scientific">Coemansia asiatica</name>
    <dbReference type="NCBI Taxonomy" id="1052880"/>
    <lineage>
        <taxon>Eukaryota</taxon>
        <taxon>Fungi</taxon>
        <taxon>Fungi incertae sedis</taxon>
        <taxon>Zoopagomycota</taxon>
        <taxon>Kickxellomycotina</taxon>
        <taxon>Kickxellomycetes</taxon>
        <taxon>Kickxellales</taxon>
        <taxon>Kickxellaceae</taxon>
        <taxon>Coemansia</taxon>
    </lineage>
</organism>
<evidence type="ECO:0000259" key="2">
    <source>
        <dbReference type="Pfam" id="PF03959"/>
    </source>
</evidence>
<reference evidence="3" key="1">
    <citation type="submission" date="2022-07" db="EMBL/GenBank/DDBJ databases">
        <title>Phylogenomic reconstructions and comparative analyses of Kickxellomycotina fungi.</title>
        <authorList>
            <person name="Reynolds N.K."/>
            <person name="Stajich J.E."/>
            <person name="Barry K."/>
            <person name="Grigoriev I.V."/>
            <person name="Crous P."/>
            <person name="Smith M.E."/>
        </authorList>
    </citation>
    <scope>NUCLEOTIDE SEQUENCE</scope>
    <source>
        <strain evidence="3">NBRC 105413</strain>
    </source>
</reference>
<dbReference type="PANTHER" id="PTHR48070:SF6">
    <property type="entry name" value="ESTERASE OVCA2"/>
    <property type="match status" value="1"/>
</dbReference>
<gene>
    <name evidence="3" type="primary">OVCA2</name>
    <name evidence="3" type="ORF">LPJ64_006280</name>
</gene>
<dbReference type="Gene3D" id="3.40.50.1820">
    <property type="entry name" value="alpha/beta hydrolase"/>
    <property type="match status" value="1"/>
</dbReference>
<name>A0A9W7XFI1_9FUNG</name>
<dbReference type="InterPro" id="IPR029058">
    <property type="entry name" value="AB_hydrolase_fold"/>
</dbReference>
<proteinExistence type="predicted"/>
<accession>A0A9W7XFI1</accession>
<dbReference type="SUPFAM" id="SSF53474">
    <property type="entry name" value="alpha/beta-Hydrolases"/>
    <property type="match status" value="1"/>
</dbReference>
<keyword evidence="3" id="KW-0808">Transferase</keyword>
<dbReference type="EC" id="2.5.1.108" evidence="3"/>
<keyword evidence="4" id="KW-1185">Reference proteome</keyword>
<evidence type="ECO:0000313" key="4">
    <source>
        <dbReference type="Proteomes" id="UP001145021"/>
    </source>
</evidence>
<dbReference type="GO" id="GO:0090560">
    <property type="term" value="F:2-(3-amino-3-carboxypropyl)histidine synthase activity"/>
    <property type="evidence" value="ECO:0007669"/>
    <property type="project" value="UniProtKB-EC"/>
</dbReference>
<dbReference type="Pfam" id="PF03959">
    <property type="entry name" value="FSH1"/>
    <property type="match status" value="1"/>
</dbReference>
<dbReference type="GO" id="GO:0005634">
    <property type="term" value="C:nucleus"/>
    <property type="evidence" value="ECO:0007669"/>
    <property type="project" value="TreeGrafter"/>
</dbReference>
<dbReference type="AlphaFoldDB" id="A0A9W7XFI1"/>
<evidence type="ECO:0000256" key="1">
    <source>
        <dbReference type="ARBA" id="ARBA00022801"/>
    </source>
</evidence>
<dbReference type="PANTHER" id="PTHR48070">
    <property type="entry name" value="ESTERASE OVCA2"/>
    <property type="match status" value="1"/>
</dbReference>